<evidence type="ECO:0000313" key="1">
    <source>
        <dbReference type="EMBL" id="MBB5254386.1"/>
    </source>
</evidence>
<dbReference type="OrthoDB" id="42702at2157"/>
<proteinExistence type="predicted"/>
<evidence type="ECO:0000313" key="4">
    <source>
        <dbReference type="Proteomes" id="UP000582213"/>
    </source>
</evidence>
<sequence length="193" mass="22566">MEITILRYPEELLLALAKEELFSNSRLRIIDDKFVLRFLGFNIEGTFSKRIETNFAIYLFNSKLGGAKVNITIVNVDDYSSRIRLEIHDWGIIGRILKSTIQDLFLDFIINIEFKKSISLKKKLSVKLWTNYKGMEELLSKLTFDNSSYYFLIINKQYVVEIINGIELIGEDVKKLCKDLCYVELYELKPNSI</sequence>
<evidence type="ECO:0000313" key="2">
    <source>
        <dbReference type="EMBL" id="QGR16469.1"/>
    </source>
</evidence>
<keyword evidence="3" id="KW-1185">Reference proteome</keyword>
<reference evidence="2 3" key="1">
    <citation type="submission" date="2019-10" db="EMBL/GenBank/DDBJ databases">
        <title>Genome Sequences from Six Type Strain Members of the Archaeal Family Sulfolobaceae: Acidianus ambivalens, Acidianus infernus, Metallosphaera prunae, Stygiolobus azoricus, Sulfolobus metallicus, and Sulfurisphaera ohwakuensis.</title>
        <authorList>
            <person name="Counts J.A."/>
            <person name="Kelly R.M."/>
        </authorList>
    </citation>
    <scope>NUCLEOTIDE SEQUENCE [LARGE SCALE GENOMIC DNA]</scope>
    <source>
        <strain evidence="2 3">TA-1</strain>
    </source>
</reference>
<organism evidence="2 3">
    <name type="scientific">Sulfurisphaera ohwakuensis</name>
    <dbReference type="NCBI Taxonomy" id="69656"/>
    <lineage>
        <taxon>Archaea</taxon>
        <taxon>Thermoproteota</taxon>
        <taxon>Thermoprotei</taxon>
        <taxon>Sulfolobales</taxon>
        <taxon>Sulfolobaceae</taxon>
        <taxon>Sulfurisphaera</taxon>
    </lineage>
</organism>
<name>A0A650CFC9_SULOH</name>
<gene>
    <name evidence="2" type="ORF">D1869_04070</name>
    <name evidence="1" type="ORF">HNQ62_002160</name>
</gene>
<dbReference type="Proteomes" id="UP000582213">
    <property type="component" value="Unassembled WGS sequence"/>
</dbReference>
<evidence type="ECO:0000313" key="3">
    <source>
        <dbReference type="Proteomes" id="UP000427373"/>
    </source>
</evidence>
<dbReference type="EMBL" id="JACHFY010000014">
    <property type="protein sequence ID" value="MBB5254386.1"/>
    <property type="molecule type" value="Genomic_DNA"/>
</dbReference>
<dbReference type="AlphaFoldDB" id="A0A650CFC9"/>
<reference evidence="1 4" key="2">
    <citation type="submission" date="2020-08" db="EMBL/GenBank/DDBJ databases">
        <title>Genomic Encyclopedia of Type Strains, Phase IV (KMG-IV): sequencing the most valuable type-strain genomes for metagenomic binning, comparative biology and taxonomic classification.</title>
        <authorList>
            <person name="Goeker M."/>
        </authorList>
    </citation>
    <scope>NUCLEOTIDE SEQUENCE [LARGE SCALE GENOMIC DNA]</scope>
    <source>
        <strain evidence="1 4">DSM 12421</strain>
    </source>
</reference>
<accession>A0A650CFC9</accession>
<dbReference type="KEGG" id="soh:D1869_04070"/>
<dbReference type="RefSeq" id="WP_156014024.1">
    <property type="nucleotide sequence ID" value="NZ_CP045484.1"/>
</dbReference>
<dbReference type="GeneID" id="42800395"/>
<dbReference type="Proteomes" id="UP000427373">
    <property type="component" value="Chromosome"/>
</dbReference>
<protein>
    <submittedName>
        <fullName evidence="2">Uncharacterized protein</fullName>
    </submittedName>
</protein>
<dbReference type="EMBL" id="CP045484">
    <property type="protein sequence ID" value="QGR16469.1"/>
    <property type="molecule type" value="Genomic_DNA"/>
</dbReference>